<evidence type="ECO:0000256" key="4">
    <source>
        <dbReference type="ARBA" id="ARBA00022448"/>
    </source>
</evidence>
<keyword evidence="12" id="KW-1185">Reference proteome</keyword>
<accession>A0ABQ0C5U8</accession>
<dbReference type="Pfam" id="PF01203">
    <property type="entry name" value="T2SSN"/>
    <property type="match status" value="1"/>
</dbReference>
<dbReference type="Proteomes" id="UP001628193">
    <property type="component" value="Unassembled WGS sequence"/>
</dbReference>
<comment type="caution">
    <text evidence="11">The sequence shown here is derived from an EMBL/GenBank/DDBJ whole genome shotgun (WGS) entry which is preliminary data.</text>
</comment>
<evidence type="ECO:0000256" key="3">
    <source>
        <dbReference type="ARBA" id="ARBA00021563"/>
    </source>
</evidence>
<organism evidence="11 12">
    <name type="scientific">Candidatus Magnetaquiglobus chichijimensis</name>
    <dbReference type="NCBI Taxonomy" id="3141448"/>
    <lineage>
        <taxon>Bacteria</taxon>
        <taxon>Pseudomonadati</taxon>
        <taxon>Pseudomonadota</taxon>
        <taxon>Magnetococcia</taxon>
        <taxon>Magnetococcales</taxon>
        <taxon>Candidatus Magnetaquicoccaceae</taxon>
        <taxon>Candidatus Magnetaquiglobus</taxon>
    </lineage>
</organism>
<dbReference type="EMBL" id="BAAFGK010000002">
    <property type="protein sequence ID" value="GAB0056237.1"/>
    <property type="molecule type" value="Genomic_DNA"/>
</dbReference>
<keyword evidence="6" id="KW-0997">Cell inner membrane</keyword>
<keyword evidence="4" id="KW-0813">Transport</keyword>
<evidence type="ECO:0000256" key="5">
    <source>
        <dbReference type="ARBA" id="ARBA00022475"/>
    </source>
</evidence>
<evidence type="ECO:0000256" key="2">
    <source>
        <dbReference type="ARBA" id="ARBA00007208"/>
    </source>
</evidence>
<keyword evidence="8" id="KW-0653">Protein transport</keyword>
<protein>
    <recommendedName>
        <fullName evidence="3">Type II secretion system protein N</fullName>
    </recommendedName>
    <alternativeName>
        <fullName evidence="10">General secretion pathway protein N</fullName>
    </alternativeName>
</protein>
<evidence type="ECO:0000256" key="7">
    <source>
        <dbReference type="ARBA" id="ARBA00022692"/>
    </source>
</evidence>
<reference evidence="11 12" key="2">
    <citation type="submission" date="2024-09" db="EMBL/GenBank/DDBJ databases">
        <title>Draft genome sequence of Candidatus Magnetaquicoccaceae bacterium FCR-1.</title>
        <authorList>
            <person name="Shimoshige H."/>
            <person name="Shimamura S."/>
            <person name="Taoka A."/>
            <person name="Kobayashi H."/>
            <person name="Maekawa T."/>
        </authorList>
    </citation>
    <scope>NUCLEOTIDE SEQUENCE [LARGE SCALE GENOMIC DNA]</scope>
    <source>
        <strain evidence="11 12">FCR-1</strain>
    </source>
</reference>
<evidence type="ECO:0000313" key="12">
    <source>
        <dbReference type="Proteomes" id="UP001628193"/>
    </source>
</evidence>
<keyword evidence="7" id="KW-0812">Transmembrane</keyword>
<name>A0ABQ0C5U8_9PROT</name>
<proteinExistence type="inferred from homology"/>
<sequence>MKSWRGQVLFGLLCYGVFLMAGMPASWAYGQVAGWIPFARLEGVRGTIWSGGFSGLILGATRLGGGVWRLAPEALPSGRLAIDFTLGAPGGVLHVAGRAGLEGVSALFAEGVTVEAEVEALRGVVGMIPPGSRGRFAGRLETLVVERAGVRTARGSGVGSGLHVGSPLNVEIGDLAGELQPDEGRGVLLRVNDRSGPWQVRLTFGVKPDGSYRARGIVAARDSGDARAGNLLRVLGPMDGQGRVAISENGRLPGW</sequence>
<evidence type="ECO:0000256" key="8">
    <source>
        <dbReference type="ARBA" id="ARBA00022927"/>
    </source>
</evidence>
<reference evidence="11 12" key="1">
    <citation type="submission" date="2024-05" db="EMBL/GenBank/DDBJ databases">
        <authorList>
            <consortium name="Candidatus Magnetaquicoccaceae bacterium FCR-1 genome sequencing consortium"/>
            <person name="Shimoshige H."/>
            <person name="Shimamura S."/>
            <person name="Taoka A."/>
            <person name="Kobayashi H."/>
            <person name="Maekawa T."/>
        </authorList>
    </citation>
    <scope>NUCLEOTIDE SEQUENCE [LARGE SCALE GENOMIC DNA]</scope>
    <source>
        <strain evidence="11 12">FCR-1</strain>
    </source>
</reference>
<evidence type="ECO:0000256" key="9">
    <source>
        <dbReference type="ARBA" id="ARBA00023136"/>
    </source>
</evidence>
<dbReference type="RefSeq" id="WP_420903952.1">
    <property type="nucleotide sequence ID" value="NZ_BAAFGK010000002.1"/>
</dbReference>
<dbReference type="InterPro" id="IPR022792">
    <property type="entry name" value="T2SS_protein-GspN"/>
</dbReference>
<gene>
    <name evidence="11" type="ORF">SIID45300_00542</name>
</gene>
<keyword evidence="5" id="KW-1003">Cell membrane</keyword>
<comment type="similarity">
    <text evidence="2">Belongs to the GSP N family.</text>
</comment>
<evidence type="ECO:0000256" key="10">
    <source>
        <dbReference type="ARBA" id="ARBA00030772"/>
    </source>
</evidence>
<comment type="subcellular location">
    <subcellularLocation>
        <location evidence="1">Cell inner membrane</location>
    </subcellularLocation>
</comment>
<evidence type="ECO:0000256" key="1">
    <source>
        <dbReference type="ARBA" id="ARBA00004533"/>
    </source>
</evidence>
<evidence type="ECO:0000313" key="11">
    <source>
        <dbReference type="EMBL" id="GAB0056237.1"/>
    </source>
</evidence>
<evidence type="ECO:0000256" key="6">
    <source>
        <dbReference type="ARBA" id="ARBA00022519"/>
    </source>
</evidence>
<keyword evidence="9" id="KW-0472">Membrane</keyword>